<protein>
    <submittedName>
        <fullName evidence="1">[Fe-Fe] hydrogenase large subunit C-terminal domain-containing protein</fullName>
    </submittedName>
</protein>
<dbReference type="Proteomes" id="UP001631969">
    <property type="component" value="Unassembled WGS sequence"/>
</dbReference>
<sequence>MGLLHFQAANCKNCYRCIRTCPVKAIEFKDNQARIVAEECIFCCRCMKECPQNAKTVESDAGKVLRMLQSGAEVIVSLAPSFAGFTPDPHGYIRRLYRAGFSQVRETAEAAEEISRCYEEEFQRKGRLITTACPVVVEYIEKYSPQWVPYLAEADSPLMAHAKWIKERYPQAKVVFVGPCYAKKTEADQQPGYVDAVLTFEEVEWLPLLAVEEEGFAEGVPTTAAAETAAAAQAPLMEARLYPIDGGVVETTFKSGNGHPASTRLRAVSGIENCRKLLSSLKELPEGYFLEMNACEGGCINGPAAGSHIHPLLKQDRILAYRQNPAPQGPALPMANKEMVRRTFRDRSKAPVRYSKEAIRDILRKLGKERREDELNCGACGYDTCKDKAEAVLAGKAELYMCMPYAQTKAESFAHVLLEKTPNAVIAVTDQHLIKEVNAAVGIFFQTDPQELLGLPLEYLIPAEEITLSPHEQSRKKLYFPELRKIAIVSAAFVPEQQLYLVILHDLTEQEQEQEKLRVLKQETVEMAQRVIENQMRVAQEIAGLLGETTAETKVTLTKMKRLLLED</sequence>
<name>A0ACC7P5D5_9BACL</name>
<accession>A0ACC7P5D5</accession>
<gene>
    <name evidence="1" type="ORF">ACI1P1_21120</name>
</gene>
<reference evidence="1" key="1">
    <citation type="submission" date="2024-12" db="EMBL/GenBank/DDBJ databases">
        <authorList>
            <person name="Wu N."/>
        </authorList>
    </citation>
    <scope>NUCLEOTIDE SEQUENCE</scope>
    <source>
        <strain evidence="1">P15</strain>
    </source>
</reference>
<evidence type="ECO:0000313" key="1">
    <source>
        <dbReference type="EMBL" id="MFM9330794.1"/>
    </source>
</evidence>
<keyword evidence="2" id="KW-1185">Reference proteome</keyword>
<organism evidence="1 2">
    <name type="scientific">Paenibacillus mesotrionivorans</name>
    <dbReference type="NCBI Taxonomy" id="3160968"/>
    <lineage>
        <taxon>Bacteria</taxon>
        <taxon>Bacillati</taxon>
        <taxon>Bacillota</taxon>
        <taxon>Bacilli</taxon>
        <taxon>Bacillales</taxon>
        <taxon>Paenibacillaceae</taxon>
        <taxon>Paenibacillus</taxon>
    </lineage>
</organism>
<dbReference type="EMBL" id="JBJURJ010000015">
    <property type="protein sequence ID" value="MFM9330794.1"/>
    <property type="molecule type" value="Genomic_DNA"/>
</dbReference>
<comment type="caution">
    <text evidence="1">The sequence shown here is derived from an EMBL/GenBank/DDBJ whole genome shotgun (WGS) entry which is preliminary data.</text>
</comment>
<evidence type="ECO:0000313" key="2">
    <source>
        <dbReference type="Proteomes" id="UP001631969"/>
    </source>
</evidence>
<proteinExistence type="predicted"/>